<keyword evidence="1" id="KW-0175">Coiled coil</keyword>
<evidence type="ECO:0000313" key="4">
    <source>
        <dbReference type="Proteomes" id="UP000035057"/>
    </source>
</evidence>
<dbReference type="STRING" id="1137280.D777_02111"/>
<comment type="caution">
    <text evidence="3">The sequence shown here is derived from an EMBL/GenBank/DDBJ whole genome shotgun (WGS) entry which is preliminary data.</text>
</comment>
<sequence>MLIDQDSQQPTAGGELPPPLVPETDLTSAYSEARPCQDCKFATVIYVTGHRSFWLIPQGVLDKIETSADRLQAAATRDTLEQRMAELEKAGLTDLFLPATAQSFLLPMEQNEWNELVRENQAAERESERLGQEIEVAEKRYLEQVEALGDGESYYRNRLSLTAEWHHRRQQIQDKRDALQDTIDDRKDRLDELRDQGFEAAREAGFDVVNGNLYSPEQKGIKQLLEDYMDARQAFEDDEFEDKEETEHFIKAIRRNRTFMAYELDQETPSRRRLEEYLTALNVLEGEMLDYATTILDLANIGIATPEYALANGQSKVTDGIIELADFKRLQWDIEQLTEDMKEQGGIWHQVIGRNGPAPAAELLSYQVRIEDCEAQQEQLRCTARERAEALVPPRMFVWNPAEYQASPYKSLMRPGVPLREFSLPGGGSTLRHFSLRDLPGGEEHLDDDNDVLGTMLDLAKALKAAQKPGKDEALEKLLTAQGAKKYPLDGHWFDNNGLFLPERFYDSIKDEGVLDLQSQEDLDAWGIRLRSFLFESEAKRHLLGFDDSYTGQFIRLVISGIPGDLGEELQNTLNVEVLTGANGPSLALPDYGKDDEGRRKLGYTLADTAVGANLTWRQGQLDLLSMKFPKPEEAETVILPYISEGGRNELEVGRLYCELDVKCWGHVGARILLSHSVGVELVEGQGVQVTGIDPKQRAVDGAKFDAFAGVQAGLMARAEMKWAIPDRLRQSEKWRLINEDVPEWTTLGVVNGELVGSAGIGAGGDISIGLKNKRLVLRVKGKVVAGLGGGMSMGVELAYDTLPLWMRLLQQELHDNGYRRVYWIDPEAFEYMSMLMNLCLSTALKISFLAAQSYDFVQKVYDDFYSSENAGVVAVRIHEAIEIAEGRLIPTDDVPRVTLNEYKSWFLGLQPEAIGPMLHNLVSEPVEFEGDDGQEPKTAEEMLKLQQISILQCLRWINDSELVRPESYRGATPNRIQRQFEESVTRMNTHGTKPEGDPRTVARNNVARLDEFMGRDIVQPIDNRRFQGYRTLRKKFSLHLWEQV</sequence>
<accession>A0A072N1W3</accession>
<evidence type="ECO:0000256" key="2">
    <source>
        <dbReference type="SAM" id="MobiDB-lite"/>
    </source>
</evidence>
<keyword evidence="4" id="KW-1185">Reference proteome</keyword>
<dbReference type="AlphaFoldDB" id="A0A072N1W3"/>
<proteinExistence type="predicted"/>
<feature type="region of interest" description="Disordered" evidence="2">
    <location>
        <begin position="1"/>
        <end position="25"/>
    </location>
</feature>
<dbReference type="Proteomes" id="UP000035057">
    <property type="component" value="Unassembled WGS sequence"/>
</dbReference>
<reference evidence="3 4" key="1">
    <citation type="submission" date="2012-12" db="EMBL/GenBank/DDBJ databases">
        <title>Genome assembly of Marinobacter sp. AK21.</title>
        <authorList>
            <person name="Khatri I."/>
            <person name="Kumar R."/>
            <person name="Vaidya B."/>
            <person name="Subramanian S."/>
            <person name="Pinnaka A."/>
        </authorList>
    </citation>
    <scope>NUCLEOTIDE SEQUENCE [LARGE SCALE GENOMIC DNA]</scope>
    <source>
        <strain evidence="3 4">AK21</strain>
    </source>
</reference>
<feature type="coiled-coil region" evidence="1">
    <location>
        <begin position="70"/>
        <end position="140"/>
    </location>
</feature>
<dbReference type="EMBL" id="ANIE01000006">
    <property type="protein sequence ID" value="KEF30958.1"/>
    <property type="molecule type" value="Genomic_DNA"/>
</dbReference>
<dbReference type="PATRIC" id="fig|1137280.3.peg.1926"/>
<dbReference type="RefSeq" id="WP_036131384.1">
    <property type="nucleotide sequence ID" value="NZ_ANIE01000006.1"/>
</dbReference>
<name>A0A072N1W3_9GAMM</name>
<evidence type="ECO:0000256" key="1">
    <source>
        <dbReference type="SAM" id="Coils"/>
    </source>
</evidence>
<feature type="compositionally biased region" description="Polar residues" evidence="2">
    <location>
        <begin position="1"/>
        <end position="11"/>
    </location>
</feature>
<organism evidence="3 4">
    <name type="scientific">Marinobacter nitratireducens</name>
    <dbReference type="NCBI Taxonomy" id="1137280"/>
    <lineage>
        <taxon>Bacteria</taxon>
        <taxon>Pseudomonadati</taxon>
        <taxon>Pseudomonadota</taxon>
        <taxon>Gammaproteobacteria</taxon>
        <taxon>Pseudomonadales</taxon>
        <taxon>Marinobacteraceae</taxon>
        <taxon>Marinobacter</taxon>
    </lineage>
</organism>
<dbReference type="OrthoDB" id="6172510at2"/>
<feature type="coiled-coil region" evidence="1">
    <location>
        <begin position="169"/>
        <end position="196"/>
    </location>
</feature>
<protein>
    <submittedName>
        <fullName evidence="3">Uncharacterized protein</fullName>
    </submittedName>
</protein>
<gene>
    <name evidence="3" type="ORF">D777_02111</name>
</gene>
<evidence type="ECO:0000313" key="3">
    <source>
        <dbReference type="EMBL" id="KEF30958.1"/>
    </source>
</evidence>